<dbReference type="SMART" id="SM00382">
    <property type="entry name" value="AAA"/>
    <property type="match status" value="1"/>
</dbReference>
<accession>A0A521G167</accession>
<evidence type="ECO:0000256" key="1">
    <source>
        <dbReference type="ARBA" id="ARBA00005417"/>
    </source>
</evidence>
<dbReference type="PROSITE" id="PS50893">
    <property type="entry name" value="ABC_TRANSPORTER_2"/>
    <property type="match status" value="1"/>
</dbReference>
<dbReference type="Proteomes" id="UP000316238">
    <property type="component" value="Unassembled WGS sequence"/>
</dbReference>
<dbReference type="GO" id="GO:0016887">
    <property type="term" value="F:ATP hydrolysis activity"/>
    <property type="evidence" value="ECO:0007669"/>
    <property type="project" value="InterPro"/>
</dbReference>
<comment type="caution">
    <text evidence="7">The sequence shown here is derived from an EMBL/GenBank/DDBJ whole genome shotgun (WGS) entry which is preliminary data.</text>
</comment>
<gene>
    <name evidence="7" type="ORF">CDV28_11820</name>
</gene>
<dbReference type="EMBL" id="NQJD01000018">
    <property type="protein sequence ID" value="TAA74746.1"/>
    <property type="molecule type" value="Genomic_DNA"/>
</dbReference>
<keyword evidence="8" id="KW-1185">Reference proteome</keyword>
<keyword evidence="2" id="KW-0813">Transport</keyword>
<dbReference type="InterPro" id="IPR003593">
    <property type="entry name" value="AAA+_ATPase"/>
</dbReference>
<dbReference type="PANTHER" id="PTHR42711:SF5">
    <property type="entry name" value="ABC TRANSPORTER ATP-BINDING PROTEIN NATA"/>
    <property type="match status" value="1"/>
</dbReference>
<evidence type="ECO:0000256" key="3">
    <source>
        <dbReference type="ARBA" id="ARBA00022458"/>
    </source>
</evidence>
<reference evidence="7" key="1">
    <citation type="submission" date="2017-07" db="EMBL/GenBank/DDBJ databases">
        <title>The cable genome - Insights into the physiology and evolution of filamentous bacteria capable of sulfide oxidation via long distance electron transfer.</title>
        <authorList>
            <person name="Thorup C."/>
            <person name="Bjerg J.T."/>
            <person name="Schreiber L."/>
            <person name="Nielsen L.P."/>
            <person name="Kjeldsen K.U."/>
            <person name="Boesen T."/>
            <person name="Boggild A."/>
            <person name="Meysman F."/>
            <person name="Geelhoed J."/>
            <person name="Schramm A."/>
        </authorList>
    </citation>
    <scope>NUCLEOTIDE SEQUENCE [LARGE SCALE GENOMIC DNA]</scope>
    <source>
        <strain evidence="7">GS</strain>
    </source>
</reference>
<organism evidence="7 8">
    <name type="scientific">Candidatus Electronema aureum</name>
    <dbReference type="NCBI Taxonomy" id="2005002"/>
    <lineage>
        <taxon>Bacteria</taxon>
        <taxon>Pseudomonadati</taxon>
        <taxon>Thermodesulfobacteriota</taxon>
        <taxon>Desulfobulbia</taxon>
        <taxon>Desulfobulbales</taxon>
        <taxon>Desulfobulbaceae</taxon>
        <taxon>Candidatus Electronema</taxon>
    </lineage>
</organism>
<evidence type="ECO:0000256" key="5">
    <source>
        <dbReference type="ARBA" id="ARBA00022840"/>
    </source>
</evidence>
<dbReference type="InterPro" id="IPR003439">
    <property type="entry name" value="ABC_transporter-like_ATP-bd"/>
</dbReference>
<dbReference type="CDD" id="cd03230">
    <property type="entry name" value="ABC_DR_subfamily_A"/>
    <property type="match status" value="1"/>
</dbReference>
<dbReference type="SUPFAM" id="SSF52540">
    <property type="entry name" value="P-loop containing nucleoside triphosphate hydrolases"/>
    <property type="match status" value="1"/>
</dbReference>
<dbReference type="Pfam" id="PF00005">
    <property type="entry name" value="ABC_tran"/>
    <property type="match status" value="1"/>
</dbReference>
<sequence length="412" mass="46305">MQGIEQAAADLRAAIASNPGEHGTGLVQFANTYALKSSQRHSAVLLKLNWTKAADEEQQHRVLQDMLALLEEIVADSASGTAGGEPPLNQLIVRAQEHVPEPPHDVVFSCENLGKTYKKSGFQLNGVNLQLRFGEITGVVGENGNGKTTLFRIVAGELLHDQGSIAYPLFGQDSAAKKGINWIKVKEQIAYVPQELPKVYGKLEEMLQYEAAIHGIRGKKNLREVDFIVQRLELSEHLEKRWKELSGGFKLRFALACALVWKPKLLIIDEPLANLDFKAQQVVLRDLRNLAESLRYPMSVLISSQHLHEVEAISDQIVFLDKGKVEFNGPKEQLGEERRCNTFEMLVSCKEEELREHLRRLAPQRIQHSGVSYVVTLPLAVDGSRLLRHLLECGVEVEYFRDISRSIKQLFH</sequence>
<evidence type="ECO:0000313" key="7">
    <source>
        <dbReference type="EMBL" id="TAA74746.1"/>
    </source>
</evidence>
<dbReference type="GO" id="GO:0005524">
    <property type="term" value="F:ATP binding"/>
    <property type="evidence" value="ECO:0007669"/>
    <property type="project" value="UniProtKB-KW"/>
</dbReference>
<comment type="similarity">
    <text evidence="1">Belongs to the ABC transporter superfamily.</text>
</comment>
<dbReference type="InterPro" id="IPR050763">
    <property type="entry name" value="ABC_transporter_ATP-binding"/>
</dbReference>
<evidence type="ECO:0000259" key="6">
    <source>
        <dbReference type="PROSITE" id="PS50893"/>
    </source>
</evidence>
<keyword evidence="5 7" id="KW-0067">ATP-binding</keyword>
<dbReference type="Gene3D" id="3.40.50.300">
    <property type="entry name" value="P-loop containing nucleotide triphosphate hydrolases"/>
    <property type="match status" value="1"/>
</dbReference>
<evidence type="ECO:0000256" key="2">
    <source>
        <dbReference type="ARBA" id="ARBA00022448"/>
    </source>
</evidence>
<dbReference type="PANTHER" id="PTHR42711">
    <property type="entry name" value="ABC TRANSPORTER ATP-BINDING PROTEIN"/>
    <property type="match status" value="1"/>
</dbReference>
<dbReference type="InterPro" id="IPR027417">
    <property type="entry name" value="P-loop_NTPase"/>
</dbReference>
<dbReference type="AlphaFoldDB" id="A0A521G167"/>
<evidence type="ECO:0000313" key="8">
    <source>
        <dbReference type="Proteomes" id="UP000316238"/>
    </source>
</evidence>
<keyword evidence="3" id="KW-0536">Nodulation</keyword>
<keyword evidence="4" id="KW-0547">Nucleotide-binding</keyword>
<feature type="domain" description="ABC transporter" evidence="6">
    <location>
        <begin position="108"/>
        <end position="347"/>
    </location>
</feature>
<name>A0A521G167_9BACT</name>
<proteinExistence type="inferred from homology"/>
<protein>
    <submittedName>
        <fullName evidence="7">ABC-2 type transport system ATP-binding protein</fullName>
    </submittedName>
</protein>
<evidence type="ECO:0000256" key="4">
    <source>
        <dbReference type="ARBA" id="ARBA00022741"/>
    </source>
</evidence>